<accession>A0ABV0J6X8</accession>
<dbReference type="CDD" id="cd00130">
    <property type="entry name" value="PAS"/>
    <property type="match status" value="2"/>
</dbReference>
<dbReference type="InterPro" id="IPR050401">
    <property type="entry name" value="Cyclic_nucleotide_synthase"/>
</dbReference>
<keyword evidence="4 8" id="KW-1133">Transmembrane helix</keyword>
<evidence type="ECO:0000256" key="7">
    <source>
        <dbReference type="RuleBase" id="RU000405"/>
    </source>
</evidence>
<dbReference type="InterPro" id="IPR013655">
    <property type="entry name" value="PAS_fold_3"/>
</dbReference>
<dbReference type="Pfam" id="PF00211">
    <property type="entry name" value="Guanylate_cyc"/>
    <property type="match status" value="1"/>
</dbReference>
<evidence type="ECO:0000256" key="4">
    <source>
        <dbReference type="ARBA" id="ARBA00022989"/>
    </source>
</evidence>
<keyword evidence="6 7" id="KW-0456">Lyase</keyword>
<dbReference type="PROSITE" id="PS50885">
    <property type="entry name" value="HAMP"/>
    <property type="match status" value="1"/>
</dbReference>
<dbReference type="PANTHER" id="PTHR11920">
    <property type="entry name" value="GUANYLYL CYCLASE"/>
    <property type="match status" value="1"/>
</dbReference>
<dbReference type="InterPro" id="IPR035965">
    <property type="entry name" value="PAS-like_dom_sf"/>
</dbReference>
<feature type="domain" description="PAS" evidence="9">
    <location>
        <begin position="362"/>
        <end position="432"/>
    </location>
</feature>
<sequence>MKLRQRTLLLISVALVGLVGVLYTSSSTILLGSFAKLEAEDTQRNVERAIDAFEAEIDKLNFTVHDWAEWNDTYQFVQDGNSTYLTANLNAATITRLQVNLMLYTQLSGKTIFGKSFDSKTQQLTAIPPSIQSYLAAHPSLLQPPSATNRLSGVVLMPEGPMLVASSLILTGEGKGPAQGTLLMGRYLDSTTVQRLANITHLSLTAYRIDAPQLSPDLATARTSLSTQTLSEKGDRIFVQPLNSEAIAGYTLINDLNGKPAILLRVELPRRIYQQGQASQRYLLLTLLIIGLGFGIGTLLLLERLVLRRLGHLMGEVSKISSSRDFSLRVASLGSDELSNLGSAINQMLEALGKSQWQLRHSQENYRLVVDNIKEVIFQTDRAGVWQFLNPAWSRIAGFAVEESLGQHFLSYIHPDDRPYHRQQFQRLMTQQAPDYRAEVRLLTKDGKLCWMELEAQATLDAKERVVGLSGTLYDITKRKQAATAVQLLQNVTQAISEAEDFATALEVALSKVCEATDWDYGEAWISCPERVALELSPAWYSNSPIMRDFRRLSEAFTFPLGTGLPGRVWLSKQPEWIQDVSQEAYQHFLRVHIALEVGLKAGFGVPITAEGEVLAILVFFMFEAREEDRGLVELVSAVATQLGSVLQRKRAEEALRLAEEKYRSIFENSLEGIFQTAPNGSYLSANPALARIYGYSSSEDLIANLTSAEQLYIEPDRRTEFILALEQEGVVSRFESEVYRRDGNLIWISETARAVRDAKGKLLYYEGTVADITDRKRFEAALRLQQAKAEELLLNILPPSIAEKLKQNSGAIADSFPDVTVLFADIVNFTQLAARISPTELVNLLNQIFSAFDRLAERHGLEKIKTIGDAYMAVGGVPIPCANHAEAIAEMALDMQTAIAQLNLEQHEIFPIRIGINTGPVVAGVIGIKKFIYDLWGDTVNIASRMESEGLAGCIQVTASTYQCLQDKYLFIERGEIPIKGRGEMKTYLLVGRKTASGIEAA</sequence>
<dbReference type="InterPro" id="IPR000700">
    <property type="entry name" value="PAS-assoc_C"/>
</dbReference>
<dbReference type="InterPro" id="IPR001054">
    <property type="entry name" value="A/G_cyclase"/>
</dbReference>
<comment type="caution">
    <text evidence="13">The sequence shown here is derived from an EMBL/GenBank/DDBJ whole genome shotgun (WGS) entry which is preliminary data.</text>
</comment>
<evidence type="ECO:0000256" key="3">
    <source>
        <dbReference type="ARBA" id="ARBA00022741"/>
    </source>
</evidence>
<proteinExistence type="inferred from homology"/>
<dbReference type="Pfam" id="PF00672">
    <property type="entry name" value="HAMP"/>
    <property type="match status" value="1"/>
</dbReference>
<dbReference type="NCBIfam" id="TIGR00229">
    <property type="entry name" value="sensory_box"/>
    <property type="match status" value="2"/>
</dbReference>
<keyword evidence="3" id="KW-0547">Nucleotide-binding</keyword>
<dbReference type="SMART" id="SM00086">
    <property type="entry name" value="PAC"/>
    <property type="match status" value="2"/>
</dbReference>
<evidence type="ECO:0000256" key="6">
    <source>
        <dbReference type="ARBA" id="ARBA00023239"/>
    </source>
</evidence>
<evidence type="ECO:0000256" key="5">
    <source>
        <dbReference type="ARBA" id="ARBA00023136"/>
    </source>
</evidence>
<gene>
    <name evidence="13" type="ORF">NC998_10535</name>
</gene>
<dbReference type="SUPFAM" id="SSF55781">
    <property type="entry name" value="GAF domain-like"/>
    <property type="match status" value="1"/>
</dbReference>
<dbReference type="Gene3D" id="3.30.70.1230">
    <property type="entry name" value="Nucleotide cyclase"/>
    <property type="match status" value="1"/>
</dbReference>
<evidence type="ECO:0000313" key="13">
    <source>
        <dbReference type="EMBL" id="MEP0817532.1"/>
    </source>
</evidence>
<evidence type="ECO:0000259" key="9">
    <source>
        <dbReference type="PROSITE" id="PS50112"/>
    </source>
</evidence>
<dbReference type="PROSITE" id="PS50112">
    <property type="entry name" value="PAS"/>
    <property type="match status" value="2"/>
</dbReference>
<dbReference type="SUPFAM" id="SSF55073">
    <property type="entry name" value="Nucleotide cyclase"/>
    <property type="match status" value="1"/>
</dbReference>
<dbReference type="Gene3D" id="3.30.450.40">
    <property type="match status" value="1"/>
</dbReference>
<evidence type="ECO:0000259" key="11">
    <source>
        <dbReference type="PROSITE" id="PS50125"/>
    </source>
</evidence>
<feature type="transmembrane region" description="Helical" evidence="8">
    <location>
        <begin position="282"/>
        <end position="302"/>
    </location>
</feature>
<dbReference type="SMART" id="SM00044">
    <property type="entry name" value="CYCc"/>
    <property type="match status" value="1"/>
</dbReference>
<dbReference type="SUPFAM" id="SSF55785">
    <property type="entry name" value="PYP-like sensor domain (PAS domain)"/>
    <property type="match status" value="2"/>
</dbReference>
<dbReference type="InterPro" id="IPR003660">
    <property type="entry name" value="HAMP_dom"/>
</dbReference>
<dbReference type="InterPro" id="IPR007892">
    <property type="entry name" value="CHASE4"/>
</dbReference>
<evidence type="ECO:0000256" key="2">
    <source>
        <dbReference type="ARBA" id="ARBA00022692"/>
    </source>
</evidence>
<dbReference type="SMART" id="SM00304">
    <property type="entry name" value="HAMP"/>
    <property type="match status" value="1"/>
</dbReference>
<dbReference type="CDD" id="cd07302">
    <property type="entry name" value="CHD"/>
    <property type="match status" value="1"/>
</dbReference>
<dbReference type="SMART" id="SM00091">
    <property type="entry name" value="PAS"/>
    <property type="match status" value="2"/>
</dbReference>
<dbReference type="Pfam" id="PF08447">
    <property type="entry name" value="PAS_3"/>
    <property type="match status" value="1"/>
</dbReference>
<feature type="domain" description="PAC" evidence="10">
    <location>
        <begin position="733"/>
        <end position="785"/>
    </location>
</feature>
<comment type="similarity">
    <text evidence="7">Belongs to the adenylyl cyclase class-4/guanylyl cyclase family.</text>
</comment>
<dbReference type="Gene3D" id="6.10.340.10">
    <property type="match status" value="1"/>
</dbReference>
<keyword evidence="14" id="KW-1185">Reference proteome</keyword>
<organism evidence="13 14">
    <name type="scientific">Trichocoleus desertorum GB2-A4</name>
    <dbReference type="NCBI Taxonomy" id="2933944"/>
    <lineage>
        <taxon>Bacteria</taxon>
        <taxon>Bacillati</taxon>
        <taxon>Cyanobacteriota</taxon>
        <taxon>Cyanophyceae</taxon>
        <taxon>Leptolyngbyales</taxon>
        <taxon>Trichocoleusaceae</taxon>
        <taxon>Trichocoleus</taxon>
    </lineage>
</organism>
<dbReference type="PROSITE" id="PS00452">
    <property type="entry name" value="GUANYLATE_CYCLASE_1"/>
    <property type="match status" value="1"/>
</dbReference>
<dbReference type="InterPro" id="IPR029787">
    <property type="entry name" value="Nucleotide_cyclase"/>
</dbReference>
<dbReference type="CDD" id="cd06225">
    <property type="entry name" value="HAMP"/>
    <property type="match status" value="1"/>
</dbReference>
<evidence type="ECO:0000259" key="10">
    <source>
        <dbReference type="PROSITE" id="PS50113"/>
    </source>
</evidence>
<feature type="domain" description="Guanylate cyclase" evidence="11">
    <location>
        <begin position="821"/>
        <end position="948"/>
    </location>
</feature>
<dbReference type="InterPro" id="IPR003018">
    <property type="entry name" value="GAF"/>
</dbReference>
<dbReference type="InterPro" id="IPR018297">
    <property type="entry name" value="A/G_cyclase_CS"/>
</dbReference>
<comment type="subcellular location">
    <subcellularLocation>
        <location evidence="1">Membrane</location>
    </subcellularLocation>
</comment>
<dbReference type="SMART" id="SM00065">
    <property type="entry name" value="GAF"/>
    <property type="match status" value="1"/>
</dbReference>
<dbReference type="PROSITE" id="PS50113">
    <property type="entry name" value="PAC"/>
    <property type="match status" value="2"/>
</dbReference>
<dbReference type="InterPro" id="IPR001610">
    <property type="entry name" value="PAC"/>
</dbReference>
<dbReference type="Pfam" id="PF13426">
    <property type="entry name" value="PAS_9"/>
    <property type="match status" value="1"/>
</dbReference>
<dbReference type="EMBL" id="JAMPKM010000005">
    <property type="protein sequence ID" value="MEP0817532.1"/>
    <property type="molecule type" value="Genomic_DNA"/>
</dbReference>
<reference evidence="13 14" key="1">
    <citation type="submission" date="2022-04" db="EMBL/GenBank/DDBJ databases">
        <title>Positive selection, recombination, and allopatry shape intraspecific diversity of widespread and dominant cyanobacteria.</title>
        <authorList>
            <person name="Wei J."/>
            <person name="Shu W."/>
            <person name="Hu C."/>
        </authorList>
    </citation>
    <scope>NUCLEOTIDE SEQUENCE [LARGE SCALE GENOMIC DNA]</scope>
    <source>
        <strain evidence="13 14">GB2-A4</strain>
    </source>
</reference>
<evidence type="ECO:0000259" key="12">
    <source>
        <dbReference type="PROSITE" id="PS50885"/>
    </source>
</evidence>
<feature type="domain" description="PAC" evidence="10">
    <location>
        <begin position="436"/>
        <end position="488"/>
    </location>
</feature>
<dbReference type="RefSeq" id="WP_190435648.1">
    <property type="nucleotide sequence ID" value="NZ_JAMPKM010000005.1"/>
</dbReference>
<feature type="domain" description="HAMP" evidence="12">
    <location>
        <begin position="304"/>
        <end position="357"/>
    </location>
</feature>
<evidence type="ECO:0000256" key="1">
    <source>
        <dbReference type="ARBA" id="ARBA00004370"/>
    </source>
</evidence>
<dbReference type="Proteomes" id="UP001464891">
    <property type="component" value="Unassembled WGS sequence"/>
</dbReference>
<dbReference type="Pfam" id="PF13185">
    <property type="entry name" value="GAF_2"/>
    <property type="match status" value="1"/>
</dbReference>
<evidence type="ECO:0000256" key="8">
    <source>
        <dbReference type="SAM" id="Phobius"/>
    </source>
</evidence>
<dbReference type="Gene3D" id="3.30.450.20">
    <property type="entry name" value="PAS domain"/>
    <property type="match status" value="2"/>
</dbReference>
<name>A0ABV0J6X8_9CYAN</name>
<dbReference type="Pfam" id="PF05228">
    <property type="entry name" value="CHASE4"/>
    <property type="match status" value="1"/>
</dbReference>
<evidence type="ECO:0000313" key="14">
    <source>
        <dbReference type="Proteomes" id="UP001464891"/>
    </source>
</evidence>
<protein>
    <submittedName>
        <fullName evidence="13">PAS domain S-box protein</fullName>
    </submittedName>
</protein>
<keyword evidence="5 8" id="KW-0472">Membrane</keyword>
<feature type="domain" description="PAS" evidence="9">
    <location>
        <begin position="659"/>
        <end position="700"/>
    </location>
</feature>
<dbReference type="InterPro" id="IPR000014">
    <property type="entry name" value="PAS"/>
</dbReference>
<dbReference type="PROSITE" id="PS50125">
    <property type="entry name" value="GUANYLATE_CYCLASE_2"/>
    <property type="match status" value="1"/>
</dbReference>
<dbReference type="InterPro" id="IPR029016">
    <property type="entry name" value="GAF-like_dom_sf"/>
</dbReference>
<dbReference type="PANTHER" id="PTHR11920:SF335">
    <property type="entry name" value="GUANYLATE CYCLASE"/>
    <property type="match status" value="1"/>
</dbReference>
<keyword evidence="2 8" id="KW-0812">Transmembrane</keyword>